<dbReference type="EMBL" id="JXTC01000022">
    <property type="protein sequence ID" value="PON98821.1"/>
    <property type="molecule type" value="Genomic_DNA"/>
</dbReference>
<evidence type="ECO:0000313" key="2">
    <source>
        <dbReference type="Proteomes" id="UP000237000"/>
    </source>
</evidence>
<dbReference type="Proteomes" id="UP000237000">
    <property type="component" value="Unassembled WGS sequence"/>
</dbReference>
<dbReference type="AlphaFoldDB" id="A0A2P5FLZ4"/>
<organism evidence="1 2">
    <name type="scientific">Trema orientale</name>
    <name type="common">Charcoal tree</name>
    <name type="synonym">Celtis orientalis</name>
    <dbReference type="NCBI Taxonomy" id="63057"/>
    <lineage>
        <taxon>Eukaryota</taxon>
        <taxon>Viridiplantae</taxon>
        <taxon>Streptophyta</taxon>
        <taxon>Embryophyta</taxon>
        <taxon>Tracheophyta</taxon>
        <taxon>Spermatophyta</taxon>
        <taxon>Magnoliopsida</taxon>
        <taxon>eudicotyledons</taxon>
        <taxon>Gunneridae</taxon>
        <taxon>Pentapetalae</taxon>
        <taxon>rosids</taxon>
        <taxon>fabids</taxon>
        <taxon>Rosales</taxon>
        <taxon>Cannabaceae</taxon>
        <taxon>Trema</taxon>
    </lineage>
</organism>
<sequence length="70" mass="7971">MFQKSTGGRLPNAHLQNLATGASFWLTYYPALLQALNLSHVVRLHRLKRRLADQGRQDKWPPQLNSACQS</sequence>
<accession>A0A2P5FLZ4</accession>
<dbReference type="InParanoid" id="A0A2P5FLZ4"/>
<evidence type="ECO:0000313" key="1">
    <source>
        <dbReference type="EMBL" id="PON98821.1"/>
    </source>
</evidence>
<gene>
    <name evidence="1" type="ORF">TorRG33x02_054360</name>
</gene>
<proteinExistence type="predicted"/>
<name>A0A2P5FLZ4_TREOI</name>
<keyword evidence="2" id="KW-1185">Reference proteome</keyword>
<reference evidence="2" key="1">
    <citation type="submission" date="2016-06" db="EMBL/GenBank/DDBJ databases">
        <title>Parallel loss of symbiosis genes in relatives of nitrogen-fixing non-legume Parasponia.</title>
        <authorList>
            <person name="Van Velzen R."/>
            <person name="Holmer R."/>
            <person name="Bu F."/>
            <person name="Rutten L."/>
            <person name="Van Zeijl A."/>
            <person name="Liu W."/>
            <person name="Santuari L."/>
            <person name="Cao Q."/>
            <person name="Sharma T."/>
            <person name="Shen D."/>
            <person name="Roswanjaya Y."/>
            <person name="Wardhani T."/>
            <person name="Kalhor M.S."/>
            <person name="Jansen J."/>
            <person name="Van den Hoogen J."/>
            <person name="Gungor B."/>
            <person name="Hartog M."/>
            <person name="Hontelez J."/>
            <person name="Verver J."/>
            <person name="Yang W.-C."/>
            <person name="Schijlen E."/>
            <person name="Repin R."/>
            <person name="Schilthuizen M."/>
            <person name="Schranz E."/>
            <person name="Heidstra R."/>
            <person name="Miyata K."/>
            <person name="Fedorova E."/>
            <person name="Kohlen W."/>
            <person name="Bisseling T."/>
            <person name="Smit S."/>
            <person name="Geurts R."/>
        </authorList>
    </citation>
    <scope>NUCLEOTIDE SEQUENCE [LARGE SCALE GENOMIC DNA]</scope>
    <source>
        <strain evidence="2">cv. RG33-2</strain>
    </source>
</reference>
<protein>
    <submittedName>
        <fullName evidence="1">Uncharacterized protein</fullName>
    </submittedName>
</protein>
<comment type="caution">
    <text evidence="1">The sequence shown here is derived from an EMBL/GenBank/DDBJ whole genome shotgun (WGS) entry which is preliminary data.</text>
</comment>